<name>A0AAN9F0E1_CLITE</name>
<evidence type="ECO:0000259" key="2">
    <source>
        <dbReference type="SMART" id="SM00507"/>
    </source>
</evidence>
<evidence type="ECO:0000313" key="3">
    <source>
        <dbReference type="EMBL" id="KAK7265828.1"/>
    </source>
</evidence>
<organism evidence="3 4">
    <name type="scientific">Clitoria ternatea</name>
    <name type="common">Butterfly pea</name>
    <dbReference type="NCBI Taxonomy" id="43366"/>
    <lineage>
        <taxon>Eukaryota</taxon>
        <taxon>Viridiplantae</taxon>
        <taxon>Streptophyta</taxon>
        <taxon>Embryophyta</taxon>
        <taxon>Tracheophyta</taxon>
        <taxon>Spermatophyta</taxon>
        <taxon>Magnoliopsida</taxon>
        <taxon>eudicotyledons</taxon>
        <taxon>Gunneridae</taxon>
        <taxon>Pentapetalae</taxon>
        <taxon>rosids</taxon>
        <taxon>fabids</taxon>
        <taxon>Fabales</taxon>
        <taxon>Fabaceae</taxon>
        <taxon>Papilionoideae</taxon>
        <taxon>50 kb inversion clade</taxon>
        <taxon>NPAAA clade</taxon>
        <taxon>indigoferoid/millettioid clade</taxon>
        <taxon>Phaseoleae</taxon>
        <taxon>Clitoria</taxon>
    </lineage>
</organism>
<protein>
    <recommendedName>
        <fullName evidence="2">HNH nuclease domain-containing protein</fullName>
    </recommendedName>
</protein>
<dbReference type="SMART" id="SM00507">
    <property type="entry name" value="HNHc"/>
    <property type="match status" value="1"/>
</dbReference>
<comment type="caution">
    <text evidence="3">The sequence shown here is derived from an EMBL/GenBank/DDBJ whole genome shotgun (WGS) entry which is preliminary data.</text>
</comment>
<reference evidence="3 4" key="1">
    <citation type="submission" date="2024-01" db="EMBL/GenBank/DDBJ databases">
        <title>The genomes of 5 underutilized Papilionoideae crops provide insights into root nodulation and disease resistance.</title>
        <authorList>
            <person name="Yuan L."/>
        </authorList>
    </citation>
    <scope>NUCLEOTIDE SEQUENCE [LARGE SCALE GENOMIC DNA]</scope>
    <source>
        <strain evidence="3">LY-2023</strain>
        <tissue evidence="3">Leaf</tissue>
    </source>
</reference>
<dbReference type="Gene3D" id="1.10.30.50">
    <property type="match status" value="1"/>
</dbReference>
<dbReference type="Proteomes" id="UP001359559">
    <property type="component" value="Unassembled WGS sequence"/>
</dbReference>
<dbReference type="PANTHER" id="PTHR33427">
    <property type="entry name" value="HNH ENDONUCLEASE"/>
    <property type="match status" value="1"/>
</dbReference>
<dbReference type="EMBL" id="JAYKXN010000008">
    <property type="protein sequence ID" value="KAK7265828.1"/>
    <property type="molecule type" value="Genomic_DNA"/>
</dbReference>
<evidence type="ECO:0000313" key="4">
    <source>
        <dbReference type="Proteomes" id="UP001359559"/>
    </source>
</evidence>
<sequence length="358" mass="39788">MDKMPPCLIMNWWTNATKFASAANDGLASGGIPNKMKYSALLHRGRELRYVASKYLDKFIELHGKIEAEIQQLSKLEDPMECPGDRVNDGVHIRGNTQTIARGKKKKLPSAAFAARWGHNRATCSYGLEIQKEIQSQFVSSEARKEVGESSQRMSCTLVVGVSVICKLFSDAAIHPSSPSAGFFSPAKGMTSSSPERSRGGAGGGDGRGENRPRFFDTKTKSMCWSKADIVPGRHPERWRKDPAGNIVCKRFFNCLGCLCYEYDHIIPFSKGGESTADNCQILQSRVNRFKSDKYHIDSDQLKGYSCEINFTDKELDIIEMAVYGDVIRPGNQCRCRTVAEKLGKFKSKDDTDACKLP</sequence>
<evidence type="ECO:0000256" key="1">
    <source>
        <dbReference type="SAM" id="MobiDB-lite"/>
    </source>
</evidence>
<gene>
    <name evidence="3" type="ORF">RJT34_33452</name>
</gene>
<dbReference type="AlphaFoldDB" id="A0AAN9F0E1"/>
<proteinExistence type="predicted"/>
<keyword evidence="4" id="KW-1185">Reference proteome</keyword>
<dbReference type="InterPro" id="IPR003615">
    <property type="entry name" value="HNH_nuc"/>
</dbReference>
<feature type="compositionally biased region" description="Low complexity" evidence="1">
    <location>
        <begin position="184"/>
        <end position="195"/>
    </location>
</feature>
<feature type="domain" description="HNH nuclease" evidence="2">
    <location>
        <begin position="243"/>
        <end position="289"/>
    </location>
</feature>
<accession>A0AAN9F0E1</accession>
<feature type="region of interest" description="Disordered" evidence="1">
    <location>
        <begin position="184"/>
        <end position="215"/>
    </location>
</feature>
<dbReference type="CDD" id="cd00085">
    <property type="entry name" value="HNHc"/>
    <property type="match status" value="1"/>
</dbReference>
<dbReference type="PANTHER" id="PTHR33427:SF1">
    <property type="entry name" value="F6A14.21 PROTEIN"/>
    <property type="match status" value="1"/>
</dbReference>